<name>A0A225W584_9STRA</name>
<protein>
    <submittedName>
        <fullName evidence="1">Reverse transcriptase</fullName>
    </submittedName>
</protein>
<evidence type="ECO:0000313" key="1">
    <source>
        <dbReference type="EMBL" id="OWZ12187.1"/>
    </source>
</evidence>
<dbReference type="GO" id="GO:0003676">
    <property type="term" value="F:nucleic acid binding"/>
    <property type="evidence" value="ECO:0007669"/>
    <property type="project" value="InterPro"/>
</dbReference>
<sequence length="76" mass="9011">MSDFFKSFNKSLSQRQRATWLIGSKLVDPQSDLDQRDWDECAKRLTFAINTARDQIRGETPFYMIHGWDPRSTRSR</sequence>
<dbReference type="InterPro" id="IPR036397">
    <property type="entry name" value="RNaseH_sf"/>
</dbReference>
<organism evidence="1 2">
    <name type="scientific">Phytophthora megakarya</name>
    <dbReference type="NCBI Taxonomy" id="4795"/>
    <lineage>
        <taxon>Eukaryota</taxon>
        <taxon>Sar</taxon>
        <taxon>Stramenopiles</taxon>
        <taxon>Oomycota</taxon>
        <taxon>Peronosporomycetes</taxon>
        <taxon>Peronosporales</taxon>
        <taxon>Peronosporaceae</taxon>
        <taxon>Phytophthora</taxon>
    </lineage>
</organism>
<proteinExistence type="predicted"/>
<reference evidence="2" key="1">
    <citation type="submission" date="2017-03" db="EMBL/GenBank/DDBJ databases">
        <title>Phytopthora megakarya and P. palmivora, two closely related causual agents of cacao black pod achieved similar genome size and gene model numbers by different mechanisms.</title>
        <authorList>
            <person name="Ali S."/>
            <person name="Shao J."/>
            <person name="Larry D.J."/>
            <person name="Kronmiller B."/>
            <person name="Shen D."/>
            <person name="Strem M.D."/>
            <person name="Melnick R.L."/>
            <person name="Guiltinan M.J."/>
            <person name="Tyler B.M."/>
            <person name="Meinhardt L.W."/>
            <person name="Bailey B.A."/>
        </authorList>
    </citation>
    <scope>NUCLEOTIDE SEQUENCE [LARGE SCALE GENOMIC DNA]</scope>
    <source>
        <strain evidence="2">zdho120</strain>
    </source>
</reference>
<dbReference type="OrthoDB" id="3227343at2759"/>
<gene>
    <name evidence="1" type="ORF">PHMEG_00014696</name>
</gene>
<keyword evidence="1" id="KW-0695">RNA-directed DNA polymerase</keyword>
<dbReference type="Proteomes" id="UP000198211">
    <property type="component" value="Unassembled WGS sequence"/>
</dbReference>
<dbReference type="GO" id="GO:0003964">
    <property type="term" value="F:RNA-directed DNA polymerase activity"/>
    <property type="evidence" value="ECO:0007669"/>
    <property type="project" value="UniProtKB-KW"/>
</dbReference>
<accession>A0A225W584</accession>
<dbReference type="Gene3D" id="3.30.420.10">
    <property type="entry name" value="Ribonuclease H-like superfamily/Ribonuclease H"/>
    <property type="match status" value="1"/>
</dbReference>
<dbReference type="EMBL" id="NBNE01001915">
    <property type="protein sequence ID" value="OWZ12187.1"/>
    <property type="molecule type" value="Genomic_DNA"/>
</dbReference>
<keyword evidence="1" id="KW-0808">Transferase</keyword>
<keyword evidence="1" id="KW-0548">Nucleotidyltransferase</keyword>
<comment type="caution">
    <text evidence="1">The sequence shown here is derived from an EMBL/GenBank/DDBJ whole genome shotgun (WGS) entry which is preliminary data.</text>
</comment>
<keyword evidence="2" id="KW-1185">Reference proteome</keyword>
<evidence type="ECO:0000313" key="2">
    <source>
        <dbReference type="Proteomes" id="UP000198211"/>
    </source>
</evidence>
<dbReference type="AlphaFoldDB" id="A0A225W584"/>